<protein>
    <recommendedName>
        <fullName evidence="9">Transmembrane protein</fullName>
    </recommendedName>
</protein>
<dbReference type="AlphaFoldDB" id="A0AAE0FTQ1"/>
<dbReference type="Pfam" id="PF05277">
    <property type="entry name" value="DUF726"/>
    <property type="match status" value="1"/>
</dbReference>
<name>A0AAE0FTQ1_9CHLO</name>
<keyword evidence="3 5" id="KW-1133">Transmembrane helix</keyword>
<comment type="subcellular location">
    <subcellularLocation>
        <location evidence="1">Membrane</location>
        <topology evidence="1">Multi-pass membrane protein</topology>
    </subcellularLocation>
</comment>
<feature type="transmembrane region" description="Helical" evidence="5">
    <location>
        <begin position="158"/>
        <end position="180"/>
    </location>
</feature>
<dbReference type="GO" id="GO:0016020">
    <property type="term" value="C:membrane"/>
    <property type="evidence" value="ECO:0007669"/>
    <property type="project" value="UniProtKB-SubCell"/>
</dbReference>
<reference evidence="6 8" key="1">
    <citation type="journal article" date="2015" name="Genome Biol. Evol.">
        <title>Comparative Genomics of a Bacterivorous Green Alga Reveals Evolutionary Causalities and Consequences of Phago-Mixotrophic Mode of Nutrition.</title>
        <authorList>
            <person name="Burns J.A."/>
            <person name="Paasch A."/>
            <person name="Narechania A."/>
            <person name="Kim E."/>
        </authorList>
    </citation>
    <scope>NUCLEOTIDE SEQUENCE [LARGE SCALE GENOMIC DNA]</scope>
    <source>
        <strain evidence="6">PLY_AMNH</strain>
    </source>
</reference>
<evidence type="ECO:0000256" key="4">
    <source>
        <dbReference type="ARBA" id="ARBA00023136"/>
    </source>
</evidence>
<sequence>MNLPPAQRSTLLGLVSLQLPRDDMEDGEWSSSFLVHAARCLGLPQEKALAFEPLIGIGSVQHEGADPSGAFVAHVEQLSWQQRVGALRNFLVAVSVTSGYDARTRVVFRRLAAAMKIDWLDLIQIERALGQYLYEQLEMANAKVADDKAYRYAKIGGAAVAGGVALALTAGLAAPALGALMASTGVTGLTTLAGFMTTTVVTTVFGATGAGLSGYKMSRRTAGVTEFEFELQPGGKNGMAVTLCVSGWLRDKADFKRPWGVELNEEDIPLRERLQRFLCAQKDAARLTSVSPPQISRLLVCTG</sequence>
<organism evidence="6 8">
    <name type="scientific">Cymbomonas tetramitiformis</name>
    <dbReference type="NCBI Taxonomy" id="36881"/>
    <lineage>
        <taxon>Eukaryota</taxon>
        <taxon>Viridiplantae</taxon>
        <taxon>Chlorophyta</taxon>
        <taxon>Pyramimonadophyceae</taxon>
        <taxon>Pyramimonadales</taxon>
        <taxon>Pyramimonadaceae</taxon>
        <taxon>Cymbomonas</taxon>
    </lineage>
</organism>
<evidence type="ECO:0000256" key="3">
    <source>
        <dbReference type="ARBA" id="ARBA00022989"/>
    </source>
</evidence>
<accession>A0AAE0FTQ1</accession>
<keyword evidence="4 5" id="KW-0472">Membrane</keyword>
<gene>
    <name evidence="6" type="ORF">CYMTET_26250</name>
    <name evidence="7" type="ORF">CYMTET_9262</name>
</gene>
<evidence type="ECO:0000313" key="7">
    <source>
        <dbReference type="EMBL" id="KAK3283022.1"/>
    </source>
</evidence>
<comment type="caution">
    <text evidence="6">The sequence shown here is derived from an EMBL/GenBank/DDBJ whole genome shotgun (WGS) entry which is preliminary data.</text>
</comment>
<feature type="transmembrane region" description="Helical" evidence="5">
    <location>
        <begin position="192"/>
        <end position="212"/>
    </location>
</feature>
<proteinExistence type="predicted"/>
<evidence type="ECO:0000256" key="5">
    <source>
        <dbReference type="SAM" id="Phobius"/>
    </source>
</evidence>
<dbReference type="InterPro" id="IPR007941">
    <property type="entry name" value="DUF726"/>
</dbReference>
<dbReference type="PANTHER" id="PTHR17920">
    <property type="entry name" value="TRANSMEMBRANE AND COILED-COIL DOMAIN-CONTAINING PROTEIN 4 TMCO4"/>
    <property type="match status" value="1"/>
</dbReference>
<keyword evidence="8" id="KW-1185">Reference proteome</keyword>
<evidence type="ECO:0000313" key="6">
    <source>
        <dbReference type="EMBL" id="KAK3265041.1"/>
    </source>
</evidence>
<evidence type="ECO:0000313" key="8">
    <source>
        <dbReference type="Proteomes" id="UP001190700"/>
    </source>
</evidence>
<dbReference type="PANTHER" id="PTHR17920:SF3">
    <property type="entry name" value="TRANSMEMBRANE AND COILED-COIL DOMAIN-CONTAINING PROTEIN 4"/>
    <property type="match status" value="1"/>
</dbReference>
<dbReference type="Proteomes" id="UP001190700">
    <property type="component" value="Unassembled WGS sequence"/>
</dbReference>
<evidence type="ECO:0000256" key="2">
    <source>
        <dbReference type="ARBA" id="ARBA00022692"/>
    </source>
</evidence>
<keyword evidence="2 5" id="KW-0812">Transmembrane</keyword>
<dbReference type="EMBL" id="LGRX02014189">
    <property type="protein sequence ID" value="KAK3265041.1"/>
    <property type="molecule type" value="Genomic_DNA"/>
</dbReference>
<reference evidence="6" key="2">
    <citation type="submission" date="2023-06" db="EMBL/GenBank/DDBJ databases">
        <title>Long-read-based genome assembly of the green algal bacterivore Cymbomonas tetramitiformis.</title>
        <authorList>
            <person name="Gyaltshen Y."/>
            <person name="Rozenberg A."/>
            <person name="Paasch A."/>
            <person name="Burns J.A."/>
            <person name="Warring S."/>
            <person name="Larson R."/>
            <person name="Maurer-Alcala X."/>
            <person name="Dacks J."/>
            <person name="Kim E."/>
        </authorList>
    </citation>
    <scope>NUCLEOTIDE SEQUENCE</scope>
    <source>
        <strain evidence="6">PLY_AMNH</strain>
    </source>
</reference>
<dbReference type="EMBL" id="LGRX02003070">
    <property type="protein sequence ID" value="KAK3283022.1"/>
    <property type="molecule type" value="Genomic_DNA"/>
</dbReference>
<evidence type="ECO:0008006" key="9">
    <source>
        <dbReference type="Google" id="ProtNLM"/>
    </source>
</evidence>
<evidence type="ECO:0000256" key="1">
    <source>
        <dbReference type="ARBA" id="ARBA00004141"/>
    </source>
</evidence>